<dbReference type="InterPro" id="IPR000595">
    <property type="entry name" value="cNMP-bd_dom"/>
</dbReference>
<feature type="compositionally biased region" description="Basic and acidic residues" evidence="1">
    <location>
        <begin position="1"/>
        <end position="13"/>
    </location>
</feature>
<reference evidence="4 5" key="1">
    <citation type="submission" date="2024-09" db="EMBL/GenBank/DDBJ databases">
        <authorList>
            <person name="Sun Q."/>
            <person name="Mori K."/>
        </authorList>
    </citation>
    <scope>NUCLEOTIDE SEQUENCE [LARGE SCALE GENOMIC DNA]</scope>
    <source>
        <strain evidence="4 5">JCM 14321</strain>
    </source>
</reference>
<comment type="caution">
    <text evidence="4">The sequence shown here is derived from an EMBL/GenBank/DDBJ whole genome shotgun (WGS) entry which is preliminary data.</text>
</comment>
<keyword evidence="2" id="KW-1133">Transmembrane helix</keyword>
<evidence type="ECO:0000313" key="4">
    <source>
        <dbReference type="EMBL" id="MFB9641606.1"/>
    </source>
</evidence>
<dbReference type="RefSeq" id="WP_157423187.1">
    <property type="nucleotide sequence ID" value="NZ_BAAANI010000006.1"/>
</dbReference>
<dbReference type="EMBL" id="JBHMBL010000001">
    <property type="protein sequence ID" value="MFB9641606.1"/>
    <property type="molecule type" value="Genomic_DNA"/>
</dbReference>
<name>A0ABV5SMP1_9MICO</name>
<keyword evidence="2" id="KW-0472">Membrane</keyword>
<dbReference type="PANTHER" id="PTHR19328:SF13">
    <property type="entry name" value="HIPL1 PROTEIN"/>
    <property type="match status" value="1"/>
</dbReference>
<dbReference type="SUPFAM" id="SSF50952">
    <property type="entry name" value="Soluble quinoprotein glucose dehydrogenase"/>
    <property type="match status" value="1"/>
</dbReference>
<keyword evidence="2" id="KW-0812">Transmembrane</keyword>
<feature type="transmembrane region" description="Helical" evidence="2">
    <location>
        <begin position="21"/>
        <end position="42"/>
    </location>
</feature>
<accession>A0ABV5SMP1</accession>
<dbReference type="Gene3D" id="2.120.10.30">
    <property type="entry name" value="TolB, C-terminal domain"/>
    <property type="match status" value="1"/>
</dbReference>
<feature type="compositionally biased region" description="Basic residues" evidence="1">
    <location>
        <begin position="14"/>
        <end position="23"/>
    </location>
</feature>
<dbReference type="Proteomes" id="UP001589667">
    <property type="component" value="Unassembled WGS sequence"/>
</dbReference>
<sequence length="411" mass="41811">MRRTGGDRADASRRPHGPAHRPIRGGALVVTVYSAFVAAALLGCTTAPPVPTPTRTATPAPSASATPTATPAPEVLQPTGAVSVVAEGLDAPWSILVLPGGGTLVSQRDRGDIVEVLPSGGLRVVTAVPGVVAGGEGGLLGLALLPGDADRTPYVYAYFTAANDNRIVRMPLGGARGTLSLGAPEEVLTGIPKAGNHNGGRLAFGPDGMLYATAGDAGNRDAAQDPDSLSGKILRMTPEGDPAPGNPFGNRTWSLGHRNPQGLAWDASGGMWAAEFGQDTWDELNRIGRGANYGWPVVEGAAGDPRFTDPVQQWSTGEASPSGLAVVGDTLFLAALRGERVWAVAPAAGSGADGATALVATPWFAGEFGRIRDVAAAPDGGLWFIGNNTDGRGSPRDGDDRLFAVGLAPSG</sequence>
<feature type="region of interest" description="Disordered" evidence="1">
    <location>
        <begin position="1"/>
        <end position="23"/>
    </location>
</feature>
<proteinExistence type="predicted"/>
<feature type="region of interest" description="Disordered" evidence="1">
    <location>
        <begin position="48"/>
        <end position="75"/>
    </location>
</feature>
<dbReference type="InterPro" id="IPR012938">
    <property type="entry name" value="Glc/Sorbosone_DH"/>
</dbReference>
<evidence type="ECO:0000313" key="5">
    <source>
        <dbReference type="Proteomes" id="UP001589667"/>
    </source>
</evidence>
<dbReference type="InterPro" id="IPR011042">
    <property type="entry name" value="6-blade_b-propeller_TolB-like"/>
</dbReference>
<evidence type="ECO:0000256" key="1">
    <source>
        <dbReference type="SAM" id="MobiDB-lite"/>
    </source>
</evidence>
<protein>
    <submittedName>
        <fullName evidence="4">PQQ-dependent sugar dehydrogenase</fullName>
    </submittedName>
</protein>
<dbReference type="Pfam" id="PF07995">
    <property type="entry name" value="GSDH"/>
    <property type="match status" value="1"/>
</dbReference>
<dbReference type="PROSITE" id="PS50042">
    <property type="entry name" value="CNMP_BINDING_3"/>
    <property type="match status" value="1"/>
</dbReference>
<keyword evidence="5" id="KW-1185">Reference proteome</keyword>
<evidence type="ECO:0000256" key="2">
    <source>
        <dbReference type="SAM" id="Phobius"/>
    </source>
</evidence>
<gene>
    <name evidence="4" type="ORF">ACFFQV_04805</name>
</gene>
<dbReference type="InterPro" id="IPR011041">
    <property type="entry name" value="Quinoprot_gluc/sorb_DH_b-prop"/>
</dbReference>
<dbReference type="PANTHER" id="PTHR19328">
    <property type="entry name" value="HEDGEHOG-INTERACTING PROTEIN"/>
    <property type="match status" value="1"/>
</dbReference>
<feature type="compositionally biased region" description="Low complexity" evidence="1">
    <location>
        <begin position="53"/>
        <end position="73"/>
    </location>
</feature>
<organism evidence="4 5">
    <name type="scientific">Agromyces lapidis</name>
    <dbReference type="NCBI Taxonomy" id="279574"/>
    <lineage>
        <taxon>Bacteria</taxon>
        <taxon>Bacillati</taxon>
        <taxon>Actinomycetota</taxon>
        <taxon>Actinomycetes</taxon>
        <taxon>Micrococcales</taxon>
        <taxon>Microbacteriaceae</taxon>
        <taxon>Agromyces</taxon>
    </lineage>
</organism>
<feature type="domain" description="Cyclic nucleotide-binding" evidence="3">
    <location>
        <begin position="98"/>
        <end position="157"/>
    </location>
</feature>
<evidence type="ECO:0000259" key="3">
    <source>
        <dbReference type="PROSITE" id="PS50042"/>
    </source>
</evidence>